<proteinExistence type="predicted"/>
<dbReference type="EMBL" id="NBNE01002322">
    <property type="protein sequence ID" value="OWZ10809.1"/>
    <property type="molecule type" value="Genomic_DNA"/>
</dbReference>
<keyword evidence="2" id="KW-1185">Reference proteome</keyword>
<reference evidence="2" key="1">
    <citation type="submission" date="2017-03" db="EMBL/GenBank/DDBJ databases">
        <title>Phytopthora megakarya and P. palmivora, two closely related causual agents of cacao black pod achieved similar genome size and gene model numbers by different mechanisms.</title>
        <authorList>
            <person name="Ali S."/>
            <person name="Shao J."/>
            <person name="Larry D.J."/>
            <person name="Kronmiller B."/>
            <person name="Shen D."/>
            <person name="Strem M.D."/>
            <person name="Melnick R.L."/>
            <person name="Guiltinan M.J."/>
            <person name="Tyler B.M."/>
            <person name="Meinhardt L.W."/>
            <person name="Bailey B.A."/>
        </authorList>
    </citation>
    <scope>NUCLEOTIDE SEQUENCE [LARGE SCALE GENOMIC DNA]</scope>
    <source>
        <strain evidence="2">zdho120</strain>
    </source>
</reference>
<dbReference type="AlphaFoldDB" id="A0A225W0S8"/>
<gene>
    <name evidence="1" type="ORF">PHMEG_00016272</name>
</gene>
<evidence type="ECO:0000313" key="1">
    <source>
        <dbReference type="EMBL" id="OWZ10809.1"/>
    </source>
</evidence>
<comment type="caution">
    <text evidence="1">The sequence shown here is derived from an EMBL/GenBank/DDBJ whole genome shotgun (WGS) entry which is preliminary data.</text>
</comment>
<organism evidence="1 2">
    <name type="scientific">Phytophthora megakarya</name>
    <dbReference type="NCBI Taxonomy" id="4795"/>
    <lineage>
        <taxon>Eukaryota</taxon>
        <taxon>Sar</taxon>
        <taxon>Stramenopiles</taxon>
        <taxon>Oomycota</taxon>
        <taxon>Peronosporomycetes</taxon>
        <taxon>Peronosporales</taxon>
        <taxon>Peronosporaceae</taxon>
        <taxon>Phytophthora</taxon>
    </lineage>
</organism>
<accession>A0A225W0S8</accession>
<evidence type="ECO:0000313" key="2">
    <source>
        <dbReference type="Proteomes" id="UP000198211"/>
    </source>
</evidence>
<sequence length="102" mass="10899">MHLFRGEGWSCVGERATVALPPSQGANLHVQGGVSPEAGIELMRTHGTDENHELNSSNKGVVVTDNAPAHSQVEALVRHMLVADDIVNGPKLVLRIKDARTS</sequence>
<dbReference type="Proteomes" id="UP000198211">
    <property type="component" value="Unassembled WGS sequence"/>
</dbReference>
<protein>
    <submittedName>
        <fullName evidence="1">Transposase</fullName>
    </submittedName>
</protein>
<name>A0A225W0S8_9STRA</name>